<dbReference type="Proteomes" id="UP001139887">
    <property type="component" value="Unassembled WGS sequence"/>
</dbReference>
<feature type="non-terminal residue" evidence="1">
    <location>
        <position position="255"/>
    </location>
</feature>
<dbReference type="AlphaFoldDB" id="A0A9W8I0A1"/>
<gene>
    <name evidence="1" type="ORF">IWW36_006120</name>
</gene>
<dbReference type="EMBL" id="JANBUW010002017">
    <property type="protein sequence ID" value="KAJ2841846.1"/>
    <property type="molecule type" value="Genomic_DNA"/>
</dbReference>
<protein>
    <recommendedName>
        <fullName evidence="3">AAA-ATPase-like domain-containing protein</fullName>
    </recommendedName>
</protein>
<keyword evidence="2" id="KW-1185">Reference proteome</keyword>
<sequence>MGLVESISVAADQWISRQIDVSWDVDSIWNDLKKSCRGVSMQLINPDGWDSKGRMALSLYRLLQLTLTDTFRSKCIVLLDEYDTPLIDIRGKSWEEDAKKDYINLLNFIFKDNHSLHTGVLVGVHYVELSDLYSGANNIDVLPLTVMEECRQGTGQTDGTELDCFGELFAFTKPEVEVLVNEVHQKYPAIRRHSTAAIIEKAVEWYDGYCFGICGGKFNPHAVLMFLRKLCATSLDNAACNFWEKTGNQRMVENI</sequence>
<proteinExistence type="predicted"/>
<dbReference type="PANTHER" id="PTHR34825:SF1">
    <property type="entry name" value="AAA-ATPASE-LIKE DOMAIN-CONTAINING PROTEIN"/>
    <property type="match status" value="1"/>
</dbReference>
<dbReference type="OrthoDB" id="5584915at2759"/>
<evidence type="ECO:0008006" key="3">
    <source>
        <dbReference type="Google" id="ProtNLM"/>
    </source>
</evidence>
<accession>A0A9W8I0A1</accession>
<organism evidence="1 2">
    <name type="scientific">Coemansia brasiliensis</name>
    <dbReference type="NCBI Taxonomy" id="2650707"/>
    <lineage>
        <taxon>Eukaryota</taxon>
        <taxon>Fungi</taxon>
        <taxon>Fungi incertae sedis</taxon>
        <taxon>Zoopagomycota</taxon>
        <taxon>Kickxellomycotina</taxon>
        <taxon>Kickxellomycetes</taxon>
        <taxon>Kickxellales</taxon>
        <taxon>Kickxellaceae</taxon>
        <taxon>Coemansia</taxon>
    </lineage>
</organism>
<reference evidence="1" key="1">
    <citation type="submission" date="2022-07" db="EMBL/GenBank/DDBJ databases">
        <title>Phylogenomic reconstructions and comparative analyses of Kickxellomycotina fungi.</title>
        <authorList>
            <person name="Reynolds N.K."/>
            <person name="Stajich J.E."/>
            <person name="Barry K."/>
            <person name="Grigoriev I.V."/>
            <person name="Crous P."/>
            <person name="Smith M.E."/>
        </authorList>
    </citation>
    <scope>NUCLEOTIDE SEQUENCE</scope>
    <source>
        <strain evidence="1">NRRL 1566</strain>
    </source>
</reference>
<comment type="caution">
    <text evidence="1">The sequence shown here is derived from an EMBL/GenBank/DDBJ whole genome shotgun (WGS) entry which is preliminary data.</text>
</comment>
<evidence type="ECO:0000313" key="1">
    <source>
        <dbReference type="EMBL" id="KAJ2841846.1"/>
    </source>
</evidence>
<dbReference type="PANTHER" id="PTHR34825">
    <property type="entry name" value="CONSERVED PROTEIN, WITH A WEAK D-GALACTARATE DEHYDRATASE/ALTRONATE HYDROLASE DOMAIN"/>
    <property type="match status" value="1"/>
</dbReference>
<evidence type="ECO:0000313" key="2">
    <source>
        <dbReference type="Proteomes" id="UP001139887"/>
    </source>
</evidence>
<name>A0A9W8I0A1_9FUNG</name>